<sequence>MSEAISEVGNRGRPQVGLIQTKTDGPVSIKTEQEITAWLIAYTQAHFNIAWDGTPASLADLGIDSLSGAELLGALEHWLAVSIPVEFLDRVTDSTGLGAALVALQQPSKAGLATASVFETFVNPFLARKLEQIRIDRSFVRAKGAFLYDEDGEAYLDFLAQYGAVPFGHHPEEIWSAVDALRADAEPVFAQPSLLVSAGRLAQRLIELAPPGLRYVTFTNSGAESVEAALKMARHATGRTRILSTKNAFHGKTFGALSATGKPDYQSHFGLPLAGFDHIEYGDATALESRIASHAGVYAAFIVEPIQGEGGVHVPPKGYLSAVEAICRRHGVVLIVDEVQTGLGRTGAMFACEYEGVRPDILLLSKALGGGVVPVGAVLSTQAVYSEKFALKHSSTFAGNALASRVALATLDRLTRNDGELLRHVQVEGARLKQRLEAMRARFPHLVSEIRGQGFMLGIRLCADRARWPENFLGIAAQEGELAQFVASYLLNVERVRFAPTLNRGDVLRVQPPLTATREHCDRAVDALERALGVLAARDTGTFFRALLRREAPGHVEIPNVSSAAEAISSVASHSPSHQSAGAASDEHRFGFLIHPLDAQSYADYDRSLNVLNAHELAEFAMSMDGLIDPVIGSSALIESPAGTKARGDFIMISHTAAQLRQLSQHEAIAVLAKGIRLARERGARIVGLGAYTSVVSGGGAQLLTPGIALTSGNSYTVAAGVEALDDVMRRTGRPWGTSAAAVIGAAGAIGSCMAVLLSRRAARVLLIGNPAHARETGRARLLAVARMIVKGALFAGEEAPFPGSVAAQIRHAAGRADVTARVSDVDDLIVQLEANCALVLTGDIRTLREADVALAATSFPGDVIDETLLQPGTIVCDISRPRSIPASIVKARPDVLVIDGGVIALPGSPRIGPYGIAPGTAFACMAETMLLALEGRFENVSIGNTLDVQEIARQQQLARKHGFTLAGLQSFGRPLAEAHWQRFIDLASHRTVQLA</sequence>
<evidence type="ECO:0000256" key="2">
    <source>
        <dbReference type="ARBA" id="ARBA00004946"/>
    </source>
</evidence>
<dbReference type="Gene3D" id="3.40.50.720">
    <property type="entry name" value="NAD(P)-binding Rossmann-like Domain"/>
    <property type="match status" value="1"/>
</dbReference>
<dbReference type="Pfam" id="PF00550">
    <property type="entry name" value="PP-binding"/>
    <property type="match status" value="1"/>
</dbReference>
<keyword evidence="8" id="KW-0663">Pyridoxal phosphate</keyword>
<dbReference type="SUPFAM" id="SSF51735">
    <property type="entry name" value="NAD(P)-binding Rossmann-fold domains"/>
    <property type="match status" value="1"/>
</dbReference>
<dbReference type="SUPFAM" id="SSF47336">
    <property type="entry name" value="ACP-like"/>
    <property type="match status" value="1"/>
</dbReference>
<dbReference type="EC" id="2.6.1.76" evidence="3"/>
<dbReference type="Proteomes" id="UP000789704">
    <property type="component" value="Unassembled WGS sequence"/>
</dbReference>
<protein>
    <recommendedName>
        <fullName evidence="4">Diaminobutyrate--2-oxoglutarate transaminase</fullName>
        <ecNumber evidence="3">2.6.1.76</ecNumber>
    </recommendedName>
</protein>
<dbReference type="Gene3D" id="3.90.1150.10">
    <property type="entry name" value="Aspartate Aminotransferase, domain 1"/>
    <property type="match status" value="1"/>
</dbReference>
<dbReference type="InterPro" id="IPR050103">
    <property type="entry name" value="Class-III_PLP-dep_AT"/>
</dbReference>
<dbReference type="CDD" id="cd00610">
    <property type="entry name" value="OAT_like"/>
    <property type="match status" value="1"/>
</dbReference>
<dbReference type="InterPro" id="IPR015421">
    <property type="entry name" value="PyrdxlP-dep_Trfase_major"/>
</dbReference>
<gene>
    <name evidence="11" type="primary">argD_2</name>
    <name evidence="11" type="ORF">LMG31841_03786</name>
</gene>
<dbReference type="AlphaFoldDB" id="A0A9N8X2C5"/>
<evidence type="ECO:0000313" key="11">
    <source>
        <dbReference type="EMBL" id="CAG4908676.1"/>
    </source>
</evidence>
<organism evidence="11 12">
    <name type="scientific">Paraburkholderia saeva</name>
    <dbReference type="NCBI Taxonomy" id="2777537"/>
    <lineage>
        <taxon>Bacteria</taxon>
        <taxon>Pseudomonadati</taxon>
        <taxon>Pseudomonadota</taxon>
        <taxon>Betaproteobacteria</taxon>
        <taxon>Burkholderiales</taxon>
        <taxon>Burkholderiaceae</taxon>
        <taxon>Paraburkholderia</taxon>
    </lineage>
</organism>
<dbReference type="SUPFAM" id="SSF53383">
    <property type="entry name" value="PLP-dependent transferases"/>
    <property type="match status" value="1"/>
</dbReference>
<feature type="domain" description="Carrier" evidence="10">
    <location>
        <begin position="56"/>
        <end position="88"/>
    </location>
</feature>
<dbReference type="InterPro" id="IPR005814">
    <property type="entry name" value="Aminotrans_3"/>
</dbReference>
<evidence type="ECO:0000256" key="9">
    <source>
        <dbReference type="ARBA" id="ARBA00049111"/>
    </source>
</evidence>
<name>A0A9N8X2C5_9BURK</name>
<dbReference type="PROSITE" id="PS00600">
    <property type="entry name" value="AA_TRANSFER_CLASS_3"/>
    <property type="match status" value="1"/>
</dbReference>
<evidence type="ECO:0000256" key="5">
    <source>
        <dbReference type="ARBA" id="ARBA00022450"/>
    </source>
</evidence>
<keyword evidence="7 11" id="KW-0032">Aminotransferase</keyword>
<dbReference type="InterPro" id="IPR036736">
    <property type="entry name" value="ACP-like_sf"/>
</dbReference>
<evidence type="ECO:0000313" key="12">
    <source>
        <dbReference type="Proteomes" id="UP000789704"/>
    </source>
</evidence>
<dbReference type="InterPro" id="IPR036291">
    <property type="entry name" value="NAD(P)-bd_dom_sf"/>
</dbReference>
<dbReference type="EMBL" id="CAJQZC010000007">
    <property type="protein sequence ID" value="CAG4908676.1"/>
    <property type="molecule type" value="Genomic_DNA"/>
</dbReference>
<dbReference type="GO" id="GO:0045303">
    <property type="term" value="F:diaminobutyrate-2-oxoglutarate transaminase activity"/>
    <property type="evidence" value="ECO:0007669"/>
    <property type="project" value="UniProtKB-EC"/>
</dbReference>
<keyword evidence="5" id="KW-0596">Phosphopantetheine</keyword>
<dbReference type="Pfam" id="PF00202">
    <property type="entry name" value="Aminotran_3"/>
    <property type="match status" value="1"/>
</dbReference>
<dbReference type="InterPro" id="IPR009081">
    <property type="entry name" value="PP-bd_ACP"/>
</dbReference>
<dbReference type="GO" id="GO:0030170">
    <property type="term" value="F:pyridoxal phosphate binding"/>
    <property type="evidence" value="ECO:0007669"/>
    <property type="project" value="InterPro"/>
</dbReference>
<dbReference type="InterPro" id="IPR049704">
    <property type="entry name" value="Aminotrans_3_PPA_site"/>
</dbReference>
<keyword evidence="6" id="KW-0597">Phosphoprotein</keyword>
<evidence type="ECO:0000256" key="7">
    <source>
        <dbReference type="ARBA" id="ARBA00022576"/>
    </source>
</evidence>
<dbReference type="InterPro" id="IPR006162">
    <property type="entry name" value="Ppantetheine_attach_site"/>
</dbReference>
<evidence type="ECO:0000259" key="10">
    <source>
        <dbReference type="Pfam" id="PF00550"/>
    </source>
</evidence>
<dbReference type="PANTHER" id="PTHR11986">
    <property type="entry name" value="AMINOTRANSFERASE CLASS III"/>
    <property type="match status" value="1"/>
</dbReference>
<dbReference type="Gene3D" id="3.40.640.10">
    <property type="entry name" value="Type I PLP-dependent aspartate aminotransferase-like (Major domain)"/>
    <property type="match status" value="1"/>
</dbReference>
<accession>A0A9N8X2C5</accession>
<dbReference type="Gene3D" id="1.10.1200.10">
    <property type="entry name" value="ACP-like"/>
    <property type="match status" value="1"/>
</dbReference>
<keyword evidence="12" id="KW-1185">Reference proteome</keyword>
<dbReference type="FunFam" id="3.40.640.10:FF:000004">
    <property type="entry name" value="Acetylornithine aminotransferase"/>
    <property type="match status" value="1"/>
</dbReference>
<keyword evidence="11" id="KW-0808">Transferase</keyword>
<dbReference type="GO" id="GO:0042802">
    <property type="term" value="F:identical protein binding"/>
    <property type="evidence" value="ECO:0007669"/>
    <property type="project" value="TreeGrafter"/>
</dbReference>
<comment type="catalytic activity">
    <reaction evidence="9">
        <text>L-2,4-diaminobutanoate + 2-oxoglutarate = L-aspartate 4-semialdehyde + L-glutamate</text>
        <dbReference type="Rhea" id="RHEA:11160"/>
        <dbReference type="ChEBI" id="CHEBI:16810"/>
        <dbReference type="ChEBI" id="CHEBI:29985"/>
        <dbReference type="ChEBI" id="CHEBI:58761"/>
        <dbReference type="ChEBI" id="CHEBI:537519"/>
        <dbReference type="EC" id="2.6.1.76"/>
    </reaction>
</comment>
<dbReference type="InterPro" id="IPR015422">
    <property type="entry name" value="PyrdxlP-dep_Trfase_small"/>
</dbReference>
<evidence type="ECO:0000256" key="4">
    <source>
        <dbReference type="ARBA" id="ARBA00014798"/>
    </source>
</evidence>
<comment type="caution">
    <text evidence="11">The sequence shown here is derived from an EMBL/GenBank/DDBJ whole genome shotgun (WGS) entry which is preliminary data.</text>
</comment>
<reference evidence="11" key="1">
    <citation type="submission" date="2021-04" db="EMBL/GenBank/DDBJ databases">
        <authorList>
            <person name="Vanwijnsberghe S."/>
        </authorList>
    </citation>
    <scope>NUCLEOTIDE SEQUENCE</scope>
    <source>
        <strain evidence="11">LMG 31841</strain>
    </source>
</reference>
<dbReference type="PROSITE" id="PS00012">
    <property type="entry name" value="PHOSPHOPANTETHEINE"/>
    <property type="match status" value="1"/>
</dbReference>
<evidence type="ECO:0000256" key="3">
    <source>
        <dbReference type="ARBA" id="ARBA00013155"/>
    </source>
</evidence>
<evidence type="ECO:0000256" key="8">
    <source>
        <dbReference type="ARBA" id="ARBA00022898"/>
    </source>
</evidence>
<evidence type="ECO:0000256" key="6">
    <source>
        <dbReference type="ARBA" id="ARBA00022553"/>
    </source>
</evidence>
<comment type="cofactor">
    <cofactor evidence="1">
        <name>pyridoxal 5'-phosphate</name>
        <dbReference type="ChEBI" id="CHEBI:597326"/>
    </cofactor>
</comment>
<evidence type="ECO:0000256" key="1">
    <source>
        <dbReference type="ARBA" id="ARBA00001933"/>
    </source>
</evidence>
<dbReference type="PANTHER" id="PTHR11986:SF121">
    <property type="entry name" value="BLR3010 PROTEIN"/>
    <property type="match status" value="1"/>
</dbReference>
<dbReference type="InterPro" id="IPR015424">
    <property type="entry name" value="PyrdxlP-dep_Trfase"/>
</dbReference>
<proteinExistence type="predicted"/>
<comment type="pathway">
    <text evidence="2">Amine and polyamine biosynthesis; ectoine biosynthesis; L-ectoine from L-aspartate 4-semialdehyde: step 1/3.</text>
</comment>